<comment type="caution">
    <text evidence="1">The sequence shown here is derived from an EMBL/GenBank/DDBJ whole genome shotgun (WGS) entry which is preliminary data.</text>
</comment>
<proteinExistence type="predicted"/>
<organism evidence="1 2">
    <name type="scientific">Ramazzottius varieornatus</name>
    <name type="common">Water bear</name>
    <name type="synonym">Tardigrade</name>
    <dbReference type="NCBI Taxonomy" id="947166"/>
    <lineage>
        <taxon>Eukaryota</taxon>
        <taxon>Metazoa</taxon>
        <taxon>Ecdysozoa</taxon>
        <taxon>Tardigrada</taxon>
        <taxon>Eutardigrada</taxon>
        <taxon>Parachela</taxon>
        <taxon>Hypsibioidea</taxon>
        <taxon>Ramazzottiidae</taxon>
        <taxon>Ramazzottius</taxon>
    </lineage>
</organism>
<protein>
    <submittedName>
        <fullName evidence="1">Uncharacterized protein</fullName>
    </submittedName>
</protein>
<reference evidence="1 2" key="1">
    <citation type="journal article" date="2016" name="Nat. Commun.">
        <title>Extremotolerant tardigrade genome and improved radiotolerance of human cultured cells by tardigrade-unique protein.</title>
        <authorList>
            <person name="Hashimoto T."/>
            <person name="Horikawa D.D."/>
            <person name="Saito Y."/>
            <person name="Kuwahara H."/>
            <person name="Kozuka-Hata H."/>
            <person name="Shin-I T."/>
            <person name="Minakuchi Y."/>
            <person name="Ohishi K."/>
            <person name="Motoyama A."/>
            <person name="Aizu T."/>
            <person name="Enomoto A."/>
            <person name="Kondo K."/>
            <person name="Tanaka S."/>
            <person name="Hara Y."/>
            <person name="Koshikawa S."/>
            <person name="Sagara H."/>
            <person name="Miura T."/>
            <person name="Yokobori S."/>
            <person name="Miyagawa K."/>
            <person name="Suzuki Y."/>
            <person name="Kubo T."/>
            <person name="Oyama M."/>
            <person name="Kohara Y."/>
            <person name="Fujiyama A."/>
            <person name="Arakawa K."/>
            <person name="Katayama T."/>
            <person name="Toyoda A."/>
            <person name="Kunieda T."/>
        </authorList>
    </citation>
    <scope>NUCLEOTIDE SEQUENCE [LARGE SCALE GENOMIC DNA]</scope>
    <source>
        <strain evidence="1 2">YOKOZUNA-1</strain>
    </source>
</reference>
<name>A0A1D1UJ04_RAMVA</name>
<dbReference type="EMBL" id="BDGG01000001">
    <property type="protein sequence ID" value="GAU89714.1"/>
    <property type="molecule type" value="Genomic_DNA"/>
</dbReference>
<dbReference type="Proteomes" id="UP000186922">
    <property type="component" value="Unassembled WGS sequence"/>
</dbReference>
<gene>
    <name evidence="1" type="primary">RvY_02229-1</name>
    <name evidence="1" type="synonym">RvY_02229.1</name>
    <name evidence="1" type="ORF">RvY_02229</name>
</gene>
<keyword evidence="2" id="KW-1185">Reference proteome</keyword>
<accession>A0A1D1UJ04</accession>
<dbReference type="AlphaFoldDB" id="A0A1D1UJ04"/>
<evidence type="ECO:0000313" key="2">
    <source>
        <dbReference type="Proteomes" id="UP000186922"/>
    </source>
</evidence>
<evidence type="ECO:0000313" key="1">
    <source>
        <dbReference type="EMBL" id="GAU89714.1"/>
    </source>
</evidence>
<sequence>MTLHLINFLDMLASLNDQNLLDTLKLLVNSLNIPSVSGAAEVYHDGGLTPKLMRLLSRHDNTAISTHALQILVSITKVGQEAAQTL</sequence>